<dbReference type="Gene3D" id="1.10.10.10">
    <property type="entry name" value="Winged helix-like DNA-binding domain superfamily/Winged helix DNA-binding domain"/>
    <property type="match status" value="1"/>
</dbReference>
<dbReference type="Pfam" id="PF13730">
    <property type="entry name" value="HTH_36"/>
    <property type="match status" value="1"/>
</dbReference>
<organism evidence="2">
    <name type="scientific">Siphoviridae sp. ct5kv15</name>
    <dbReference type="NCBI Taxonomy" id="2825338"/>
    <lineage>
        <taxon>Viruses</taxon>
        <taxon>Duplodnaviria</taxon>
        <taxon>Heunggongvirae</taxon>
        <taxon>Uroviricota</taxon>
        <taxon>Caudoviricetes</taxon>
    </lineage>
</organism>
<name>A0A8S5PM15_9CAUD</name>
<dbReference type="EMBL" id="BK015457">
    <property type="protein sequence ID" value="DAE07792.1"/>
    <property type="molecule type" value="Genomic_DNA"/>
</dbReference>
<proteinExistence type="predicted"/>
<evidence type="ECO:0000256" key="1">
    <source>
        <dbReference type="SAM" id="MobiDB-lite"/>
    </source>
</evidence>
<protein>
    <submittedName>
        <fullName evidence="2">Helix-turn-helix domain protein</fullName>
    </submittedName>
</protein>
<feature type="compositionally biased region" description="Basic and acidic residues" evidence="1">
    <location>
        <begin position="215"/>
        <end position="251"/>
    </location>
</feature>
<dbReference type="InterPro" id="IPR036390">
    <property type="entry name" value="WH_DNA-bd_sf"/>
</dbReference>
<evidence type="ECO:0000313" key="2">
    <source>
        <dbReference type="EMBL" id="DAE07792.1"/>
    </source>
</evidence>
<reference evidence="2" key="1">
    <citation type="journal article" date="2021" name="Proc. Natl. Acad. Sci. U.S.A.">
        <title>A Catalog of Tens of Thousands of Viruses from Human Metagenomes Reveals Hidden Associations with Chronic Diseases.</title>
        <authorList>
            <person name="Tisza M.J."/>
            <person name="Buck C.B."/>
        </authorList>
    </citation>
    <scope>NUCLEOTIDE SEQUENCE</scope>
    <source>
        <strain evidence="2">Ct5kv15</strain>
    </source>
</reference>
<sequence length="260" mass="30694">MKKGAYGIVYQEIMRSPDLPGNAKLIYAYLASFAGKEDECYPSVETICAELNMSKTTMYKYMNALVDCGVIEKKQTYVGNIKSRVIYRITHEINKNVGFPKKSETEKITCSDSENLGFREIGISTDSETNINNTNINNINNNNKRGNRRFTPPTLEDVKAYCQERNNQVDPERFLDFYSAKGWMIGKNKMKDWKAAVRTWERKDATRQQEPTKLSPEERQRRREEERRREEQEQREWEEAYHKRQEERAKLPYDPNMPFR</sequence>
<accession>A0A8S5PM15</accession>
<dbReference type="SUPFAM" id="SSF46785">
    <property type="entry name" value="Winged helix' DNA-binding domain"/>
    <property type="match status" value="1"/>
</dbReference>
<feature type="region of interest" description="Disordered" evidence="1">
    <location>
        <begin position="201"/>
        <end position="260"/>
    </location>
</feature>
<dbReference type="InterPro" id="IPR036388">
    <property type="entry name" value="WH-like_DNA-bd_sf"/>
</dbReference>